<organism evidence="2 4">
    <name type="scientific">Arcobacter ellisii</name>
    <dbReference type="NCBI Taxonomy" id="913109"/>
    <lineage>
        <taxon>Bacteria</taxon>
        <taxon>Pseudomonadati</taxon>
        <taxon>Campylobacterota</taxon>
        <taxon>Epsilonproteobacteria</taxon>
        <taxon>Campylobacterales</taxon>
        <taxon>Arcobacteraceae</taxon>
        <taxon>Arcobacter</taxon>
    </lineage>
</organism>
<dbReference type="RefSeq" id="WP_118917622.1">
    <property type="nucleotide sequence ID" value="NZ_CP032097.1"/>
</dbReference>
<sequence>MVKELPNKSSISLFEEKKIPFCQTCLKEVEEEGNKEYYNAFKSCKNCTGFEEAKFIFEKKEIASNKILFEKLALLINEDKKIKIKTLSGIFIFSKLKNIENSSKLLVTNLKNINTLVIEKKAEIEVLSSVEKPSIDFEINESYKQKNSIKKEKINIRFSNDLTLFLLSKELEKYEINFLNIEENGEFDYFLDVKCKKDIYIDIPKIKCFDNKKLILESNSYPKKLDLVFEKFKEKNKAQFMTVLWENNLFKESILNFYISCKNSDGISYYSEKIDGLVDIIEPLYIPNSIKEIFEGIENKPSGKKLISSYKEKFPQDYKIALNSSISFSNNSFYTYFQIAKVVLNFKNEILENVTKSSLEKGSKLDYKLLDSKKIFHRKFDYLALFKTAISLKLKGVDERIISLGFMESLANFIGKEIENINSVYGITGVSLCGDMFTNDKFNFLVEKSITKSFKIYYNKEFVIQK</sequence>
<dbReference type="AlphaFoldDB" id="A0A347U9C9"/>
<reference evidence="2 4" key="1">
    <citation type="submission" date="2017-09" db="EMBL/GenBank/DDBJ databases">
        <title>Genomics of the genus Arcobacter.</title>
        <authorList>
            <person name="Perez-Cataluna A."/>
            <person name="Figueras M.J."/>
            <person name="Salas-Masso N."/>
        </authorList>
    </citation>
    <scope>NUCLEOTIDE SEQUENCE [LARGE SCALE GENOMIC DNA]</scope>
    <source>
        <strain evidence="2 4">CECT 7837</strain>
    </source>
</reference>
<dbReference type="EMBL" id="CP032097">
    <property type="protein sequence ID" value="AXX95457.1"/>
    <property type="molecule type" value="Genomic_DNA"/>
</dbReference>
<evidence type="ECO:0000313" key="2">
    <source>
        <dbReference type="EMBL" id="RXI29893.1"/>
    </source>
</evidence>
<dbReference type="Gene3D" id="3.30.420.40">
    <property type="match status" value="1"/>
</dbReference>
<evidence type="ECO:0000313" key="1">
    <source>
        <dbReference type="EMBL" id="AXX95457.1"/>
    </source>
</evidence>
<dbReference type="KEGG" id="aell:AELL_1804"/>
<dbReference type="Proteomes" id="UP000290588">
    <property type="component" value="Unassembled WGS sequence"/>
</dbReference>
<dbReference type="EMBL" id="NXIG01000009">
    <property type="protein sequence ID" value="RXI29893.1"/>
    <property type="molecule type" value="Genomic_DNA"/>
</dbReference>
<dbReference type="Gene3D" id="3.90.870.30">
    <property type="match status" value="1"/>
</dbReference>
<reference evidence="1 3" key="2">
    <citation type="submission" date="2018-08" db="EMBL/GenBank/DDBJ databases">
        <title>Complete genome of the Arcobacter ellisii type strain LMG 26155.</title>
        <authorList>
            <person name="Miller W.G."/>
            <person name="Yee E."/>
            <person name="Bono J.L."/>
        </authorList>
    </citation>
    <scope>NUCLEOTIDE SEQUENCE [LARGE SCALE GENOMIC DNA]</scope>
    <source>
        <strain evidence="1 3">LMG 26155</strain>
    </source>
</reference>
<proteinExistence type="predicted"/>
<evidence type="ECO:0000313" key="4">
    <source>
        <dbReference type="Proteomes" id="UP000290588"/>
    </source>
</evidence>
<accession>A0A347U9C9</accession>
<protein>
    <submittedName>
        <fullName evidence="2">Uncharacterized protein</fullName>
    </submittedName>
</protein>
<evidence type="ECO:0000313" key="3">
    <source>
        <dbReference type="Proteomes" id="UP000262582"/>
    </source>
</evidence>
<name>A0A347U9C9_9BACT</name>
<dbReference type="OrthoDB" id="5318537at2"/>
<dbReference type="Proteomes" id="UP000262582">
    <property type="component" value="Chromosome"/>
</dbReference>
<gene>
    <name evidence="1" type="ORF">AELL_1804</name>
    <name evidence="2" type="ORF">CP962_09525</name>
</gene>
<keyword evidence="3" id="KW-1185">Reference proteome</keyword>